<evidence type="ECO:0008006" key="3">
    <source>
        <dbReference type="Google" id="ProtNLM"/>
    </source>
</evidence>
<dbReference type="SUPFAM" id="SSF56925">
    <property type="entry name" value="OMPA-like"/>
    <property type="match status" value="1"/>
</dbReference>
<name>A0A2S3R0G8_VIBVL</name>
<dbReference type="Proteomes" id="UP000237466">
    <property type="component" value="Unassembled WGS sequence"/>
</dbReference>
<reference evidence="1 2" key="1">
    <citation type="journal article" date="2018" name="Front. Microbiol.">
        <title>Phylogeny of Vibrio vulnificus from the Analysis of the Core-Genome: Implications for Intra-Species Taxonomy.</title>
        <authorList>
            <person name="Roig F.J."/>
            <person name="Gonzalez-Candelas F."/>
            <person name="Sanjuan E."/>
            <person name="Fouz B."/>
            <person name="Feil E.J."/>
            <person name="Llorens C."/>
            <person name="Baker-Austin C."/>
            <person name="Oliver J.D."/>
            <person name="Danin-Poleg Y."/>
            <person name="Gibas C.J."/>
            <person name="Kashi Y."/>
            <person name="Gulig P.A."/>
            <person name="Morrison S.S."/>
            <person name="Amaro C."/>
        </authorList>
    </citation>
    <scope>NUCLEOTIDE SEQUENCE [LARGE SCALE GENOMIC DNA]</scope>
    <source>
        <strain evidence="1 2">CECT4608</strain>
    </source>
</reference>
<evidence type="ECO:0000313" key="1">
    <source>
        <dbReference type="EMBL" id="POB45987.1"/>
    </source>
</evidence>
<evidence type="ECO:0000313" key="2">
    <source>
        <dbReference type="Proteomes" id="UP000237466"/>
    </source>
</evidence>
<comment type="caution">
    <text evidence="1">The sequence shown here is derived from an EMBL/GenBank/DDBJ whole genome shotgun (WGS) entry which is preliminary data.</text>
</comment>
<gene>
    <name evidence="1" type="ORF">CRN52_15825</name>
</gene>
<protein>
    <recommendedName>
        <fullName evidence="3">Porin family protein</fullName>
    </recommendedName>
</protein>
<proteinExistence type="predicted"/>
<dbReference type="AlphaFoldDB" id="A0A2S3R0G8"/>
<organism evidence="1 2">
    <name type="scientific">Vibrio vulnificus</name>
    <dbReference type="NCBI Taxonomy" id="672"/>
    <lineage>
        <taxon>Bacteria</taxon>
        <taxon>Pseudomonadati</taxon>
        <taxon>Pseudomonadota</taxon>
        <taxon>Gammaproteobacteria</taxon>
        <taxon>Vibrionales</taxon>
        <taxon>Vibrionaceae</taxon>
        <taxon>Vibrio</taxon>
    </lineage>
</organism>
<sequence length="224" mass="24703">MSGKCLKMSYKFDVSITNKQLAKKEFIMLKHLSLLSCTLLLMFAPLASANKLIVTPFVGYTFGGAVEDENQDTFDLNAAPNYAIAIEAPLDKGRVGLFYSYQSSEVDVIKQDYGFHYLHFQSSIYYPTDSGLSSYLGMGLGASYADVDWADDKVGFSTSIFGGIEYPITSNLLISAQIRWLGTVVDNDSSAACVVPTTGQNCVIQFETDWVNQFQSNLGLTFKF</sequence>
<accession>A0A2S3R0G8</accession>
<dbReference type="EMBL" id="PDGH01000112">
    <property type="protein sequence ID" value="POB45987.1"/>
    <property type="molecule type" value="Genomic_DNA"/>
</dbReference>
<dbReference type="InterPro" id="IPR011250">
    <property type="entry name" value="OMP/PagP_B-barrel"/>
</dbReference>
<dbReference type="Gene3D" id="2.40.160.20">
    <property type="match status" value="1"/>
</dbReference>